<evidence type="ECO:0000313" key="4">
    <source>
        <dbReference type="EMBL" id="MBB4003667.1"/>
    </source>
</evidence>
<evidence type="ECO:0000256" key="2">
    <source>
        <dbReference type="ARBA" id="ARBA00022827"/>
    </source>
</evidence>
<dbReference type="EMBL" id="JACIEM010000003">
    <property type="protein sequence ID" value="MBB4003667.1"/>
    <property type="molecule type" value="Genomic_DNA"/>
</dbReference>
<evidence type="ECO:0000256" key="1">
    <source>
        <dbReference type="ARBA" id="ARBA00022630"/>
    </source>
</evidence>
<dbReference type="InterPro" id="IPR016166">
    <property type="entry name" value="FAD-bd_PCMH"/>
</dbReference>
<feature type="domain" description="FAD-binding PCMH-type" evidence="3">
    <location>
        <begin position="1"/>
        <end position="230"/>
    </location>
</feature>
<dbReference type="EC" id="1.17.1.4" evidence="4"/>
<dbReference type="PROSITE" id="PS51387">
    <property type="entry name" value="FAD_PCMH"/>
    <property type="match status" value="1"/>
</dbReference>
<dbReference type="Gene3D" id="3.30.43.10">
    <property type="entry name" value="Uridine Diphospho-n-acetylenolpyruvylglucosamine Reductase, domain 2"/>
    <property type="match status" value="1"/>
</dbReference>
<dbReference type="SMART" id="SM01092">
    <property type="entry name" value="CO_deh_flav_C"/>
    <property type="match status" value="1"/>
</dbReference>
<dbReference type="InterPro" id="IPR016169">
    <property type="entry name" value="FAD-bd_PCMH_sub2"/>
</dbReference>
<dbReference type="Pfam" id="PF00941">
    <property type="entry name" value="FAD_binding_5"/>
    <property type="match status" value="1"/>
</dbReference>
<dbReference type="InterPro" id="IPR005107">
    <property type="entry name" value="CO_DH_flav_C"/>
</dbReference>
<dbReference type="InterPro" id="IPR036318">
    <property type="entry name" value="FAD-bd_PCMH-like_sf"/>
</dbReference>
<dbReference type="Gene3D" id="3.30.465.10">
    <property type="match status" value="2"/>
</dbReference>
<name>A0A7W6HEL3_9HYPH</name>
<evidence type="ECO:0000313" key="5">
    <source>
        <dbReference type="Proteomes" id="UP000588647"/>
    </source>
</evidence>
<dbReference type="InterPro" id="IPR051312">
    <property type="entry name" value="Diverse_Substr_Oxidored"/>
</dbReference>
<dbReference type="AlphaFoldDB" id="A0A7W6HEL3"/>
<reference evidence="4 5" key="1">
    <citation type="submission" date="2020-08" db="EMBL/GenBank/DDBJ databases">
        <title>Genomic Encyclopedia of Type Strains, Phase IV (KMG-IV): sequencing the most valuable type-strain genomes for metagenomic binning, comparative biology and taxonomic classification.</title>
        <authorList>
            <person name="Goeker M."/>
        </authorList>
    </citation>
    <scope>NUCLEOTIDE SEQUENCE [LARGE SCALE GENOMIC DNA]</scope>
    <source>
        <strain evidence="4 5">DSM 103570</strain>
    </source>
</reference>
<keyword evidence="4" id="KW-0560">Oxidoreductase</keyword>
<accession>A0A7W6HEL3</accession>
<dbReference type="GO" id="GO:0071949">
    <property type="term" value="F:FAD binding"/>
    <property type="evidence" value="ECO:0007669"/>
    <property type="project" value="InterPro"/>
</dbReference>
<dbReference type="Proteomes" id="UP000588647">
    <property type="component" value="Unassembled WGS sequence"/>
</dbReference>
<dbReference type="Gene3D" id="3.30.390.50">
    <property type="entry name" value="CO dehydrogenase flavoprotein, C-terminal domain"/>
    <property type="match status" value="1"/>
</dbReference>
<gene>
    <name evidence="4" type="ORF">GGR03_002748</name>
</gene>
<evidence type="ECO:0000259" key="3">
    <source>
        <dbReference type="PROSITE" id="PS51387"/>
    </source>
</evidence>
<dbReference type="SUPFAM" id="SSF55447">
    <property type="entry name" value="CO dehydrogenase flavoprotein C-terminal domain-like"/>
    <property type="match status" value="1"/>
</dbReference>
<dbReference type="Pfam" id="PF03450">
    <property type="entry name" value="CO_deh_flav_C"/>
    <property type="match status" value="1"/>
</dbReference>
<keyword evidence="5" id="KW-1185">Reference proteome</keyword>
<protein>
    <submittedName>
        <fullName evidence="4">Xanthine dehydrogenase YagS FAD-binding subunit</fullName>
        <ecNumber evidence="4">1.17.1.4</ecNumber>
    </submittedName>
</protein>
<keyword evidence="2" id="KW-0274">FAD</keyword>
<organism evidence="4 5">
    <name type="scientific">Aurantimonas endophytica</name>
    <dbReference type="NCBI Taxonomy" id="1522175"/>
    <lineage>
        <taxon>Bacteria</taxon>
        <taxon>Pseudomonadati</taxon>
        <taxon>Pseudomonadota</taxon>
        <taxon>Alphaproteobacteria</taxon>
        <taxon>Hyphomicrobiales</taxon>
        <taxon>Aurantimonadaceae</taxon>
        <taxon>Aurantimonas</taxon>
    </lineage>
</organism>
<dbReference type="PANTHER" id="PTHR42659:SF9">
    <property type="entry name" value="XANTHINE DEHYDROGENASE FAD-BINDING SUBUNIT XDHB-RELATED"/>
    <property type="match status" value="1"/>
</dbReference>
<dbReference type="InterPro" id="IPR036683">
    <property type="entry name" value="CO_DH_flav_C_dom_sf"/>
</dbReference>
<dbReference type="GO" id="GO:0004854">
    <property type="term" value="F:xanthine dehydrogenase activity"/>
    <property type="evidence" value="ECO:0007669"/>
    <property type="project" value="UniProtKB-EC"/>
</dbReference>
<dbReference type="RefSeq" id="WP_183208854.1">
    <property type="nucleotide sequence ID" value="NZ_JAAAMM010000003.1"/>
</dbReference>
<dbReference type="SUPFAM" id="SSF56176">
    <property type="entry name" value="FAD-binding/transporter-associated domain-like"/>
    <property type="match status" value="1"/>
</dbReference>
<dbReference type="InterPro" id="IPR016167">
    <property type="entry name" value="FAD-bd_PCMH_sub1"/>
</dbReference>
<keyword evidence="1" id="KW-0285">Flavoprotein</keyword>
<comment type="caution">
    <text evidence="4">The sequence shown here is derived from an EMBL/GenBank/DDBJ whole genome shotgun (WGS) entry which is preliminary data.</text>
</comment>
<proteinExistence type="predicted"/>
<sequence>MRPFHYSRPASMAEALLEMRDVLATDAQSSAAFLAGGTTLLDLMKLDVVRPERVIDLGAMREEFDFIRLEGSTLRLGAFATMAAVAAHPDVVRLYPVIAQSLSLAASAQLRNMASLGGNVLQRTRCAYFRDPSWDACNKRVPGSGCAAVDGANRMHAVLGTSDHCIATYPGDFAQALLALDASVAIAGPRGSRTIPFAALHRLPGDTPDRETSLAAGEIITEFVVPAAEWTRRSLYLKIRDRQSYEFAVASVAVALDLDGATVRQARIALGGLASVPWRAHAAEEALRGSDLTEETARAAAGEAFAGAVPQSHNAFKIALGQSTLVRGLMHAASMEIPG</sequence>
<dbReference type="PANTHER" id="PTHR42659">
    <property type="entry name" value="XANTHINE DEHYDROGENASE SUBUNIT C-RELATED"/>
    <property type="match status" value="1"/>
</dbReference>
<dbReference type="InterPro" id="IPR002346">
    <property type="entry name" value="Mopterin_DH_FAD-bd"/>
</dbReference>